<name>A0A0S2TH68_9GAMM</name>
<feature type="signal peptide" evidence="1">
    <location>
        <begin position="1"/>
        <end position="20"/>
    </location>
</feature>
<gene>
    <name evidence="2" type="ORF">Tel_15865</name>
</gene>
<protein>
    <recommendedName>
        <fullName evidence="4">DUF4136 domain-containing protein</fullName>
    </recommendedName>
</protein>
<evidence type="ECO:0008006" key="4">
    <source>
        <dbReference type="Google" id="ProtNLM"/>
    </source>
</evidence>
<dbReference type="PROSITE" id="PS51257">
    <property type="entry name" value="PROKAR_LIPOPROTEIN"/>
    <property type="match status" value="1"/>
</dbReference>
<proteinExistence type="predicted"/>
<dbReference type="KEGG" id="tee:Tel_15865"/>
<evidence type="ECO:0000313" key="3">
    <source>
        <dbReference type="Proteomes" id="UP000055136"/>
    </source>
</evidence>
<keyword evidence="1" id="KW-0732">Signal</keyword>
<evidence type="ECO:0000256" key="1">
    <source>
        <dbReference type="SAM" id="SignalP"/>
    </source>
</evidence>
<accession>A0A0S2TH68</accession>
<keyword evidence="3" id="KW-1185">Reference proteome</keyword>
<sequence length="208" mass="24030">MNKRLRLTLIVIPLFIAACASTEITGKWKDRTYTQSIDKMLVIGMSKDQTRRRIYEDTLVQKLEQKGVTAVSSATLFAADQELSQDVLEPVLERESFDAMLVTRLVDVEKDTRYVPGHVVSSPFYYPPPHDYYYNFYDYHLRTRPIVYSPAYLVDDTIVSLETNVYETRKDTLIWSLTSKSFNPNSANQIIEELSEIITEQLEKDGLI</sequence>
<organism evidence="2 3">
    <name type="scientific">Candidatus Tenderia electrophaga</name>
    <dbReference type="NCBI Taxonomy" id="1748243"/>
    <lineage>
        <taxon>Bacteria</taxon>
        <taxon>Pseudomonadati</taxon>
        <taxon>Pseudomonadota</taxon>
        <taxon>Gammaproteobacteria</taxon>
        <taxon>Candidatus Tenderiales</taxon>
        <taxon>Candidatus Tenderiaceae</taxon>
        <taxon>Candidatus Tenderia</taxon>
    </lineage>
</organism>
<feature type="chain" id="PRO_5006604990" description="DUF4136 domain-containing protein" evidence="1">
    <location>
        <begin position="21"/>
        <end position="208"/>
    </location>
</feature>
<dbReference type="AlphaFoldDB" id="A0A0S2TH68"/>
<dbReference type="Proteomes" id="UP000055136">
    <property type="component" value="Chromosome"/>
</dbReference>
<evidence type="ECO:0000313" key="2">
    <source>
        <dbReference type="EMBL" id="ALP54507.1"/>
    </source>
</evidence>
<reference evidence="2" key="1">
    <citation type="submission" date="2015-10" db="EMBL/GenBank/DDBJ databases">
        <title>Description of Candidatus Tenderia electrophaga gen. nov, sp. nov., an Uncultivated Electroautotroph from a Biocathode Enrichment.</title>
        <authorList>
            <person name="Eddie B.J."/>
            <person name="Malanoski A.P."/>
            <person name="Wang Z."/>
            <person name="Hall R.J."/>
            <person name="Oh S.D."/>
            <person name="Heiner C."/>
            <person name="Lin B."/>
            <person name="Strycharz-Glaven S.M."/>
        </authorList>
    </citation>
    <scope>NUCLEOTIDE SEQUENCE [LARGE SCALE GENOMIC DNA]</scope>
    <source>
        <strain evidence="2">NRL1</strain>
    </source>
</reference>
<dbReference type="EMBL" id="CP013099">
    <property type="protein sequence ID" value="ALP54507.1"/>
    <property type="molecule type" value="Genomic_DNA"/>
</dbReference>